<evidence type="ECO:0008006" key="4">
    <source>
        <dbReference type="Google" id="ProtNLM"/>
    </source>
</evidence>
<keyword evidence="3" id="KW-1185">Reference proteome</keyword>
<gene>
    <name evidence="2" type="ORF">BJ508DRAFT_333984</name>
</gene>
<dbReference type="Proteomes" id="UP000275078">
    <property type="component" value="Unassembled WGS sequence"/>
</dbReference>
<protein>
    <recommendedName>
        <fullName evidence="4">F-box domain-containing protein</fullName>
    </recommendedName>
</protein>
<feature type="region of interest" description="Disordered" evidence="1">
    <location>
        <begin position="1622"/>
        <end position="1685"/>
    </location>
</feature>
<dbReference type="STRING" id="1160509.A0A3N4HV72"/>
<evidence type="ECO:0000256" key="1">
    <source>
        <dbReference type="SAM" id="MobiDB-lite"/>
    </source>
</evidence>
<dbReference type="InterPro" id="IPR036047">
    <property type="entry name" value="F-box-like_dom_sf"/>
</dbReference>
<sequence>MEAPKGPNPTTHSYHTHFYCAICGGPFAEVFRTAVQRAQRGSVPLSQDADSRCMSLDLEEEQSNKDLDPENEFNILPERNGILPREVLDADIGTGAAYVKSLRLKAEEAGQRKGYATEDREAWHAYDGRLISVEEMEWTKSLRALIHRNARHMPGPYDFEEDENIMLTGKGQIRKEYCWADAYADFEQEEEPAPGANLFTDEQIRSHQFEFNVYQELVANPSRPVRDILSSVSIPFHADCWDLLNMAIEVAMKDRGVVFSTPDEEAPDADESFSYDELWDTFAQLIGEASNERNHIGYPGALQEDPSLRGEVVTKFGLVDYRHSESCNEGWKWRHEEGLHWVVAEPTTQATLVRRENDKSPTPVTPTTPGLAFNARDGRVLAPQAEEARPYHPSDPFAAQGTRIPKELIHQIFGYLSSTDVYSFRAASRYVHDCYLPPETYRLFLETEFKYVPLLQLELERTRGCDNDKRIDYKGTFEWIRRSMRTPRPETAELFQTEQGREWDDIDIGLKNRHRIWKIVCPIAEAFAETSSQVLLSRHAVPSQYREVYESYSVPLQPYVARSINVPRGYFGRISGGEGRIESAYWGWKNMRIVKIRLFLTCEDGNVCGMRFYGQLPGDPEPFKREIRPGVILPSDGYPKLRYRFGRMGPVHREFPPGVGKFFDSTQIFRGFDVLFKNGIIPAFRPIIDNYETAWCGPSPDGPESVVFQGRQSGVVRNMTVRNVERLAGVAGFINSRGFIETFGLIEKGNEIASASDLIKRPSEPEFSAWKTQPPANLRFNRRVGVRLYNWRTAPCEWEIWDHRHLETERQNSELSLASITAYTCAKFLRGLEFNYTNNRRGTQIVRSLGSTLGTWTKITFDVEYLHGERILGAVIGESAEGIHSLLLATSKQRRSPSFGPPYLGAHRVFIDNTQVDNKHGHHYSSNIYRLNPPIIGLHCIYDHEAKRFLQLGLIESSAEGVSLPSVTTPYSIFAEVGGLSTWTDSPLPNGAFDLGARTMHIGCRDLRTNVGDYNAQFASWIDFENLRLIEIFGDMAGIRFTYLVKVSLPLGADRMETIVKEFGDTVSWPVVVHWEIAEGERIAAIGVRRKDQQGSLLRTATEISGPFNPKAEYFPEASNFFTSSLSQANPFQFATNPSTLNNCTAVIQSRFLTGLKFLFSAKKVTYWVPLFSDNPLDSNDRLTDDLIATYKCPWRQYHDIEYPIERCDRGIPGERSGYIITRYGNGNATHNRVIDRVRAYISPAGSFSGLVFSRSGRWETEIFGVPTGIEITLNLPRGDNFDSMWVSYADPPENQAHLPQLPIHLRKQEPVVAIALVTNRGRVTPWFGKPQGERDREQKRPSQAGFRMVGITGELKTHSDPMWRSMHVLQRPEPNNKPPTAPTSPSLTPNQLHFVGYKEYKPNEDISPETPLQHLQDPSLIPADFKVGPLQRTWVGEVVRAKGIAYTIFNPDQLQFISIYSKKPNTGYGILGIGLEGTVEMGAVVVGSVPDENEVQDGRVGTLAIDATHGERIISLTFSYGLQPHTNDILALSLTTSHGRTLTHTAKGVTFDLLAHASSLPPRQDGLQLIHHLKCPDNHEIIGFHALVRTRGKNVHDLALITRELGTEDARERPMDVMARRYSERGWSPRSGFAGGGRSKRALSGAGGNGGGSGAAGSSKDTGGSGGGSSEMELRSRKVARTGK</sequence>
<name>A0A3N4HV72_ASCIM</name>
<evidence type="ECO:0000313" key="3">
    <source>
        <dbReference type="Proteomes" id="UP000275078"/>
    </source>
</evidence>
<accession>A0A3N4HV72</accession>
<dbReference type="OrthoDB" id="6612291at2759"/>
<organism evidence="2 3">
    <name type="scientific">Ascobolus immersus RN42</name>
    <dbReference type="NCBI Taxonomy" id="1160509"/>
    <lineage>
        <taxon>Eukaryota</taxon>
        <taxon>Fungi</taxon>
        <taxon>Dikarya</taxon>
        <taxon>Ascomycota</taxon>
        <taxon>Pezizomycotina</taxon>
        <taxon>Pezizomycetes</taxon>
        <taxon>Pezizales</taxon>
        <taxon>Ascobolaceae</taxon>
        <taxon>Ascobolus</taxon>
    </lineage>
</organism>
<dbReference type="SUPFAM" id="SSF81383">
    <property type="entry name" value="F-box domain"/>
    <property type="match status" value="1"/>
</dbReference>
<reference evidence="2 3" key="1">
    <citation type="journal article" date="2018" name="Nat. Ecol. Evol.">
        <title>Pezizomycetes genomes reveal the molecular basis of ectomycorrhizal truffle lifestyle.</title>
        <authorList>
            <person name="Murat C."/>
            <person name="Payen T."/>
            <person name="Noel B."/>
            <person name="Kuo A."/>
            <person name="Morin E."/>
            <person name="Chen J."/>
            <person name="Kohler A."/>
            <person name="Krizsan K."/>
            <person name="Balestrini R."/>
            <person name="Da Silva C."/>
            <person name="Montanini B."/>
            <person name="Hainaut M."/>
            <person name="Levati E."/>
            <person name="Barry K.W."/>
            <person name="Belfiori B."/>
            <person name="Cichocki N."/>
            <person name="Clum A."/>
            <person name="Dockter R.B."/>
            <person name="Fauchery L."/>
            <person name="Guy J."/>
            <person name="Iotti M."/>
            <person name="Le Tacon F."/>
            <person name="Lindquist E.A."/>
            <person name="Lipzen A."/>
            <person name="Malagnac F."/>
            <person name="Mello A."/>
            <person name="Molinier V."/>
            <person name="Miyauchi S."/>
            <person name="Poulain J."/>
            <person name="Riccioni C."/>
            <person name="Rubini A."/>
            <person name="Sitrit Y."/>
            <person name="Splivallo R."/>
            <person name="Traeger S."/>
            <person name="Wang M."/>
            <person name="Zifcakova L."/>
            <person name="Wipf D."/>
            <person name="Zambonelli A."/>
            <person name="Paolocci F."/>
            <person name="Nowrousian M."/>
            <person name="Ottonello S."/>
            <person name="Baldrian P."/>
            <person name="Spatafora J.W."/>
            <person name="Henrissat B."/>
            <person name="Nagy L.G."/>
            <person name="Aury J.M."/>
            <person name="Wincker P."/>
            <person name="Grigoriev I.V."/>
            <person name="Bonfante P."/>
            <person name="Martin F.M."/>
        </authorList>
    </citation>
    <scope>NUCLEOTIDE SEQUENCE [LARGE SCALE GENOMIC DNA]</scope>
    <source>
        <strain evidence="2 3">RN42</strain>
    </source>
</reference>
<feature type="compositionally biased region" description="Gly residues" evidence="1">
    <location>
        <begin position="1646"/>
        <end position="1656"/>
    </location>
</feature>
<proteinExistence type="predicted"/>
<evidence type="ECO:0000313" key="2">
    <source>
        <dbReference type="EMBL" id="RPA73554.1"/>
    </source>
</evidence>
<dbReference type="EMBL" id="ML119817">
    <property type="protein sequence ID" value="RPA73554.1"/>
    <property type="molecule type" value="Genomic_DNA"/>
</dbReference>